<accession>A0A517KXU9</accession>
<dbReference type="PANTHER" id="PTHR13309:SF0">
    <property type="entry name" value="FMR1-INTERACTING PROTEIN NUFIP1"/>
    <property type="match status" value="1"/>
</dbReference>
<dbReference type="Gene3D" id="4.10.1000.10">
    <property type="entry name" value="Zinc finger, CCCH-type"/>
    <property type="match status" value="1"/>
</dbReference>
<keyword evidence="1 4" id="KW-0479">Metal-binding</keyword>
<feature type="compositionally biased region" description="Polar residues" evidence="5">
    <location>
        <begin position="62"/>
        <end position="80"/>
    </location>
</feature>
<feature type="compositionally biased region" description="Pro residues" evidence="5">
    <location>
        <begin position="1"/>
        <end position="29"/>
    </location>
</feature>
<feature type="zinc finger region" description="C3H1-type" evidence="4">
    <location>
        <begin position="499"/>
        <end position="527"/>
    </location>
</feature>
<feature type="region of interest" description="Disordered" evidence="5">
    <location>
        <begin position="245"/>
        <end position="351"/>
    </location>
</feature>
<keyword evidence="3 4" id="KW-0862">Zinc</keyword>
<evidence type="ECO:0000259" key="6">
    <source>
        <dbReference type="PROSITE" id="PS50103"/>
    </source>
</evidence>
<dbReference type="EMBL" id="CP042185">
    <property type="protein sequence ID" value="QDS68204.1"/>
    <property type="molecule type" value="Genomic_DNA"/>
</dbReference>
<feature type="compositionally biased region" description="Basic residues" evidence="5">
    <location>
        <begin position="199"/>
        <end position="210"/>
    </location>
</feature>
<feature type="compositionally biased region" description="Low complexity" evidence="5">
    <location>
        <begin position="96"/>
        <end position="110"/>
    </location>
</feature>
<dbReference type="GO" id="GO:0003723">
    <property type="term" value="F:RNA binding"/>
    <property type="evidence" value="ECO:0007669"/>
    <property type="project" value="InterPro"/>
</dbReference>
<dbReference type="STRING" id="50376.A0A517KXU9"/>
<feature type="compositionally biased region" description="Acidic residues" evidence="5">
    <location>
        <begin position="280"/>
        <end position="291"/>
    </location>
</feature>
<proteinExistence type="predicted"/>
<dbReference type="GO" id="GO:0005634">
    <property type="term" value="C:nucleus"/>
    <property type="evidence" value="ECO:0007669"/>
    <property type="project" value="TreeGrafter"/>
</dbReference>
<dbReference type="SMART" id="SM00356">
    <property type="entry name" value="ZnF_C3H1"/>
    <property type="match status" value="1"/>
</dbReference>
<dbReference type="PANTHER" id="PTHR13309">
    <property type="entry name" value="NUCLEAR FRAGILE X MENTAL RETARDATION PROTEIN INTERACTING PROTEIN 1"/>
    <property type="match status" value="1"/>
</dbReference>
<feature type="region of interest" description="Disordered" evidence="5">
    <location>
        <begin position="448"/>
        <end position="507"/>
    </location>
</feature>
<dbReference type="Pfam" id="PF00642">
    <property type="entry name" value="zf-CCCH"/>
    <property type="match status" value="1"/>
</dbReference>
<dbReference type="OrthoDB" id="3939327at2759"/>
<dbReference type="AlphaFoldDB" id="A0A517KXU9"/>
<evidence type="ECO:0000313" key="7">
    <source>
        <dbReference type="EMBL" id="QDS68204.1"/>
    </source>
</evidence>
<dbReference type="InterPro" id="IPR039136">
    <property type="entry name" value="NUFIP1-like"/>
</dbReference>
<dbReference type="InterPro" id="IPR000571">
    <property type="entry name" value="Znf_CCCH"/>
</dbReference>
<dbReference type="GO" id="GO:0008270">
    <property type="term" value="F:zinc ion binding"/>
    <property type="evidence" value="ECO:0007669"/>
    <property type="project" value="UniProtKB-KW"/>
</dbReference>
<keyword evidence="8" id="KW-1185">Reference proteome</keyword>
<protein>
    <recommendedName>
        <fullName evidence="6">C3H1-type domain-containing protein</fullName>
    </recommendedName>
</protein>
<evidence type="ECO:0000313" key="8">
    <source>
        <dbReference type="Proteomes" id="UP000316270"/>
    </source>
</evidence>
<dbReference type="InterPro" id="IPR036855">
    <property type="entry name" value="Znf_CCCH_sf"/>
</dbReference>
<keyword evidence="2 4" id="KW-0863">Zinc-finger</keyword>
<feature type="region of interest" description="Disordered" evidence="5">
    <location>
        <begin position="364"/>
        <end position="406"/>
    </location>
</feature>
<feature type="compositionally biased region" description="Basic residues" evidence="5">
    <location>
        <begin position="254"/>
        <end position="266"/>
    </location>
</feature>
<evidence type="ECO:0000256" key="5">
    <source>
        <dbReference type="SAM" id="MobiDB-lite"/>
    </source>
</evidence>
<feature type="compositionally biased region" description="Basic and acidic residues" evidence="5">
    <location>
        <begin position="336"/>
        <end position="351"/>
    </location>
</feature>
<feature type="region of interest" description="Disordered" evidence="5">
    <location>
        <begin position="1"/>
        <end position="227"/>
    </location>
</feature>
<evidence type="ECO:0000256" key="3">
    <source>
        <dbReference type="ARBA" id="ARBA00022833"/>
    </source>
</evidence>
<evidence type="ECO:0000256" key="2">
    <source>
        <dbReference type="ARBA" id="ARBA00022771"/>
    </source>
</evidence>
<name>A0A517KXU9_9PEZI</name>
<feature type="compositionally biased region" description="Basic and acidic residues" evidence="5">
    <location>
        <begin position="211"/>
        <end position="221"/>
    </location>
</feature>
<dbReference type="GO" id="GO:0000492">
    <property type="term" value="P:box C/D snoRNP assembly"/>
    <property type="evidence" value="ECO:0007669"/>
    <property type="project" value="TreeGrafter"/>
</dbReference>
<dbReference type="Proteomes" id="UP000316270">
    <property type="component" value="Chromosome 1"/>
</dbReference>
<dbReference type="SUPFAM" id="SSF90229">
    <property type="entry name" value="CCCH zinc finger"/>
    <property type="match status" value="1"/>
</dbReference>
<feature type="compositionally biased region" description="Polar residues" evidence="5">
    <location>
        <begin position="178"/>
        <end position="198"/>
    </location>
</feature>
<gene>
    <name evidence="7" type="ORF">FKW77_010556</name>
</gene>
<feature type="domain" description="C3H1-type" evidence="6">
    <location>
        <begin position="499"/>
        <end position="527"/>
    </location>
</feature>
<organism evidence="7 8">
    <name type="scientific">Venturia effusa</name>
    <dbReference type="NCBI Taxonomy" id="50376"/>
    <lineage>
        <taxon>Eukaryota</taxon>
        <taxon>Fungi</taxon>
        <taxon>Dikarya</taxon>
        <taxon>Ascomycota</taxon>
        <taxon>Pezizomycotina</taxon>
        <taxon>Dothideomycetes</taxon>
        <taxon>Pleosporomycetidae</taxon>
        <taxon>Venturiales</taxon>
        <taxon>Venturiaceae</taxon>
        <taxon>Venturia</taxon>
    </lineage>
</organism>
<sequence>MNPFIYAPPPPPPPTAQAPAPAPAPPPPAQNRGGYGGNANNRRGGGHSRGRGGGLRGGNRGSTQGHNTTFSPHASANATPIGQHHPQPPSYSQGLPTYPQWQQPPVTQPQAYHQPQAGAMAYPPSYYPQTAAQNTYTPPIQPPNPNPYYGYGGAQSPTQYPLPQVQPPPTNHQARGGFNQTSFKHSGTNPHAQRNGFNNRKRSFGAHHSNHAAETKPEKKPKVATAPAVPAFGADIAGANLALPARPDWLQGSHRGRNQSKKKGKKNNTLGLTPSSDVHDEPEEDIDEEEEFAKRGGNVDALEFEHRGKKISLAGEAERKAYIAERRANYPTQARTAERQAKAKAEKEARKQMKLEANARKQLYKAGKDAKAKETKSMEAKQEPAVVKAGEDGGVSQPASSSKDPKVLVAYLEEQLKSAPEMLVAYLGEQLKQAKEAVAAAEVVTDSVVKEEDASGLDSSSAMSESDSESDSDAPPEETSIKPTTPISVPPPKREAPNPRTRKICQNFSQRGRCKFGGKCKFAHERSPHKQTQTPKAALKAVTKAPRKSLHEVMVEKERKQEALEAVNVIKYLGSVGFFT</sequence>
<feature type="compositionally biased region" description="Acidic residues" evidence="5">
    <location>
        <begin position="466"/>
        <end position="476"/>
    </location>
</feature>
<evidence type="ECO:0000256" key="4">
    <source>
        <dbReference type="PROSITE-ProRule" id="PRU00723"/>
    </source>
</evidence>
<feature type="compositionally biased region" description="Basic and acidic residues" evidence="5">
    <location>
        <begin position="316"/>
        <end position="328"/>
    </location>
</feature>
<feature type="compositionally biased region" description="Gly residues" evidence="5">
    <location>
        <begin position="51"/>
        <end position="60"/>
    </location>
</feature>
<reference evidence="7 8" key="1">
    <citation type="submission" date="2019-07" db="EMBL/GenBank/DDBJ databases">
        <title>Finished genome of Venturia effusa.</title>
        <authorList>
            <person name="Young C.A."/>
            <person name="Cox M.P."/>
            <person name="Ganley A.R.D."/>
            <person name="David W.J."/>
        </authorList>
    </citation>
    <scope>NUCLEOTIDE SEQUENCE [LARGE SCALE GENOMIC DNA]</scope>
    <source>
        <strain evidence="8">albino</strain>
    </source>
</reference>
<feature type="compositionally biased region" description="Basic and acidic residues" evidence="5">
    <location>
        <begin position="366"/>
        <end position="382"/>
    </location>
</feature>
<dbReference type="PROSITE" id="PS50103">
    <property type="entry name" value="ZF_C3H1"/>
    <property type="match status" value="1"/>
</dbReference>
<evidence type="ECO:0000256" key="1">
    <source>
        <dbReference type="ARBA" id="ARBA00022723"/>
    </source>
</evidence>